<feature type="signal peptide" evidence="1">
    <location>
        <begin position="1"/>
        <end position="18"/>
    </location>
</feature>
<accession>A0A8S1RH03</accession>
<dbReference type="Proteomes" id="UP000692954">
    <property type="component" value="Unassembled WGS sequence"/>
</dbReference>
<comment type="caution">
    <text evidence="2">The sequence shown here is derived from an EMBL/GenBank/DDBJ whole genome shotgun (WGS) entry which is preliminary data.</text>
</comment>
<keyword evidence="1" id="KW-0732">Signal</keyword>
<proteinExistence type="predicted"/>
<evidence type="ECO:0000256" key="1">
    <source>
        <dbReference type="SAM" id="SignalP"/>
    </source>
</evidence>
<keyword evidence="3" id="KW-1185">Reference proteome</keyword>
<evidence type="ECO:0000313" key="3">
    <source>
        <dbReference type="Proteomes" id="UP000692954"/>
    </source>
</evidence>
<reference evidence="2" key="1">
    <citation type="submission" date="2021-01" db="EMBL/GenBank/DDBJ databases">
        <authorList>
            <consortium name="Genoscope - CEA"/>
            <person name="William W."/>
        </authorList>
    </citation>
    <scope>NUCLEOTIDE SEQUENCE</scope>
</reference>
<sequence length="74" mass="9043">MKTTLILTFLIAIGLTQRLSFDDPNFNKYLKKIWKHKQYRWNRCNKIAIHRRCFLCRQSQCLGKFEIFGFRCLQ</sequence>
<organism evidence="2 3">
    <name type="scientific">Paramecium sonneborni</name>
    <dbReference type="NCBI Taxonomy" id="65129"/>
    <lineage>
        <taxon>Eukaryota</taxon>
        <taxon>Sar</taxon>
        <taxon>Alveolata</taxon>
        <taxon>Ciliophora</taxon>
        <taxon>Intramacronucleata</taxon>
        <taxon>Oligohymenophorea</taxon>
        <taxon>Peniculida</taxon>
        <taxon>Parameciidae</taxon>
        <taxon>Paramecium</taxon>
    </lineage>
</organism>
<gene>
    <name evidence="2" type="ORF">PSON_ATCC_30995.1.T1650102</name>
</gene>
<name>A0A8S1RH03_9CILI</name>
<feature type="chain" id="PRO_5035841219" evidence="1">
    <location>
        <begin position="19"/>
        <end position="74"/>
    </location>
</feature>
<protein>
    <submittedName>
        <fullName evidence="2">Uncharacterized protein</fullName>
    </submittedName>
</protein>
<dbReference type="AlphaFoldDB" id="A0A8S1RH03"/>
<dbReference type="EMBL" id="CAJJDN010000165">
    <property type="protein sequence ID" value="CAD8126209.1"/>
    <property type="molecule type" value="Genomic_DNA"/>
</dbReference>
<evidence type="ECO:0000313" key="2">
    <source>
        <dbReference type="EMBL" id="CAD8126209.1"/>
    </source>
</evidence>